<name>A0A2V2Z119_9BACL</name>
<organism evidence="1 2">
    <name type="scientific">Paenibacillus cellulosilyticus</name>
    <dbReference type="NCBI Taxonomy" id="375489"/>
    <lineage>
        <taxon>Bacteria</taxon>
        <taxon>Bacillati</taxon>
        <taxon>Bacillota</taxon>
        <taxon>Bacilli</taxon>
        <taxon>Bacillales</taxon>
        <taxon>Paenibacillaceae</taxon>
        <taxon>Paenibacillus</taxon>
    </lineage>
</organism>
<accession>A0A2V2Z119</accession>
<dbReference type="OrthoDB" id="2797614at2"/>
<dbReference type="AlphaFoldDB" id="A0A2V2Z119"/>
<dbReference type="EMBL" id="QGTQ01000001">
    <property type="protein sequence ID" value="PWW08775.1"/>
    <property type="molecule type" value="Genomic_DNA"/>
</dbReference>
<sequence>MVEETLRQNQLDEHFGRRVLERLQGVVVVYIPALNLNESADWYEKYMGYKVTHRGDIWSLEKPGYLKIILSEVGCDTHPVQFEQANNKSAVMMIGTPDIEDYHEFLKLKGVEVTEI</sequence>
<dbReference type="Gene3D" id="3.10.180.10">
    <property type="entry name" value="2,3-Dihydroxybiphenyl 1,2-Dioxygenase, domain 1"/>
    <property type="match status" value="1"/>
</dbReference>
<keyword evidence="2" id="KW-1185">Reference proteome</keyword>
<dbReference type="Proteomes" id="UP000246635">
    <property type="component" value="Unassembled WGS sequence"/>
</dbReference>
<dbReference type="RefSeq" id="WP_110042280.1">
    <property type="nucleotide sequence ID" value="NZ_CP054613.1"/>
</dbReference>
<evidence type="ECO:0008006" key="3">
    <source>
        <dbReference type="Google" id="ProtNLM"/>
    </source>
</evidence>
<proteinExistence type="predicted"/>
<evidence type="ECO:0000313" key="2">
    <source>
        <dbReference type="Proteomes" id="UP000246635"/>
    </source>
</evidence>
<gene>
    <name evidence="1" type="ORF">DFQ01_101501</name>
</gene>
<evidence type="ECO:0000313" key="1">
    <source>
        <dbReference type="EMBL" id="PWW08775.1"/>
    </source>
</evidence>
<reference evidence="1 2" key="1">
    <citation type="submission" date="2018-05" db="EMBL/GenBank/DDBJ databases">
        <title>Genomic Encyclopedia of Type Strains, Phase III (KMG-III): the genomes of soil and plant-associated and newly described type strains.</title>
        <authorList>
            <person name="Whitman W."/>
        </authorList>
    </citation>
    <scope>NUCLEOTIDE SEQUENCE [LARGE SCALE GENOMIC DNA]</scope>
    <source>
        <strain evidence="1 2">CECT 5696</strain>
    </source>
</reference>
<dbReference type="InterPro" id="IPR029068">
    <property type="entry name" value="Glyas_Bleomycin-R_OHBP_Dase"/>
</dbReference>
<comment type="caution">
    <text evidence="1">The sequence shown here is derived from an EMBL/GenBank/DDBJ whole genome shotgun (WGS) entry which is preliminary data.</text>
</comment>
<protein>
    <recommendedName>
        <fullName evidence="3">Glyoxalase/bleomycin resistance protein/dioxygenase superfamily protein</fullName>
    </recommendedName>
</protein>
<dbReference type="SUPFAM" id="SSF54593">
    <property type="entry name" value="Glyoxalase/Bleomycin resistance protein/Dihydroxybiphenyl dioxygenase"/>
    <property type="match status" value="1"/>
</dbReference>